<reference evidence="1 2" key="1">
    <citation type="submission" date="2020-08" db="EMBL/GenBank/DDBJ databases">
        <title>Genomic Encyclopedia of Type Strains, Phase IV (KMG-IV): sequencing the most valuable type-strain genomes for metagenomic binning, comparative biology and taxonomic classification.</title>
        <authorList>
            <person name="Goeker M."/>
        </authorList>
    </citation>
    <scope>NUCLEOTIDE SEQUENCE [LARGE SCALE GENOMIC DNA]</scope>
    <source>
        <strain evidence="1 2">DSM 16268</strain>
    </source>
</reference>
<sequence>MSATILPFARPSRRVAPRRPGSLYAHLAGIDPETGRPLYLLELIEPDGARNIAWNGDSEAGLRAAADAWRRDGFAIRWHSPPEPIEGRP</sequence>
<organism evidence="1 2">
    <name type="scientific">Prosthecomicrobium pneumaticum</name>
    <dbReference type="NCBI Taxonomy" id="81895"/>
    <lineage>
        <taxon>Bacteria</taxon>
        <taxon>Pseudomonadati</taxon>
        <taxon>Pseudomonadota</taxon>
        <taxon>Alphaproteobacteria</taxon>
        <taxon>Hyphomicrobiales</taxon>
        <taxon>Kaistiaceae</taxon>
        <taxon>Prosthecomicrobium</taxon>
    </lineage>
</organism>
<evidence type="ECO:0000313" key="2">
    <source>
        <dbReference type="Proteomes" id="UP000523821"/>
    </source>
</evidence>
<evidence type="ECO:0000313" key="1">
    <source>
        <dbReference type="EMBL" id="MBB5755140.1"/>
    </source>
</evidence>
<name>A0A7W9FQS5_9HYPH</name>
<proteinExistence type="predicted"/>
<accession>A0A7W9FQS5</accession>
<keyword evidence="2" id="KW-1185">Reference proteome</keyword>
<dbReference type="RefSeq" id="WP_183858572.1">
    <property type="nucleotide sequence ID" value="NZ_JACHOO010000013.1"/>
</dbReference>
<dbReference type="EMBL" id="JACHOO010000013">
    <property type="protein sequence ID" value="MBB5755140.1"/>
    <property type="molecule type" value="Genomic_DNA"/>
</dbReference>
<dbReference type="AlphaFoldDB" id="A0A7W9FQS5"/>
<comment type="caution">
    <text evidence="1">The sequence shown here is derived from an EMBL/GenBank/DDBJ whole genome shotgun (WGS) entry which is preliminary data.</text>
</comment>
<dbReference type="Proteomes" id="UP000523821">
    <property type="component" value="Unassembled WGS sequence"/>
</dbReference>
<gene>
    <name evidence="1" type="ORF">GGQ63_004239</name>
</gene>
<protein>
    <submittedName>
        <fullName evidence="1">Uncharacterized protein</fullName>
    </submittedName>
</protein>